<dbReference type="AlphaFoldDB" id="A0AAD6QZK9"/>
<accession>A0AAD6QZK9</accession>
<comment type="caution">
    <text evidence="1">The sequence shown here is derived from an EMBL/GenBank/DDBJ whole genome shotgun (WGS) entry which is preliminary data.</text>
</comment>
<sequence length="89" mass="10130">MGLLRILQSDNQQDQLEFKDRGENGLGDRRTRMFPAKNIFGRKTRLKTSCSHDKILMKTILGIRISSSFEILDSPITELIFSNESDAGQ</sequence>
<name>A0AAD6QZK9_9ROSI</name>
<dbReference type="EMBL" id="JAQIZT010000004">
    <property type="protein sequence ID" value="KAJ6999614.1"/>
    <property type="molecule type" value="Genomic_DNA"/>
</dbReference>
<reference evidence="1 2" key="1">
    <citation type="journal article" date="2023" name="Mol. Ecol. Resour.">
        <title>Chromosome-level genome assembly of a triploid poplar Populus alba 'Berolinensis'.</title>
        <authorList>
            <person name="Chen S."/>
            <person name="Yu Y."/>
            <person name="Wang X."/>
            <person name="Wang S."/>
            <person name="Zhang T."/>
            <person name="Zhou Y."/>
            <person name="He R."/>
            <person name="Meng N."/>
            <person name="Wang Y."/>
            <person name="Liu W."/>
            <person name="Liu Z."/>
            <person name="Liu J."/>
            <person name="Guo Q."/>
            <person name="Huang H."/>
            <person name="Sederoff R.R."/>
            <person name="Wang G."/>
            <person name="Qu G."/>
            <person name="Chen S."/>
        </authorList>
    </citation>
    <scope>NUCLEOTIDE SEQUENCE [LARGE SCALE GENOMIC DNA]</scope>
    <source>
        <strain evidence="1">SC-2020</strain>
    </source>
</reference>
<proteinExistence type="predicted"/>
<evidence type="ECO:0000313" key="1">
    <source>
        <dbReference type="EMBL" id="KAJ6999614.1"/>
    </source>
</evidence>
<dbReference type="Proteomes" id="UP001164929">
    <property type="component" value="Chromosome 4"/>
</dbReference>
<protein>
    <submittedName>
        <fullName evidence="1">Uncharacterized protein</fullName>
    </submittedName>
</protein>
<organism evidence="1 2">
    <name type="scientific">Populus alba x Populus x berolinensis</name>
    <dbReference type="NCBI Taxonomy" id="444605"/>
    <lineage>
        <taxon>Eukaryota</taxon>
        <taxon>Viridiplantae</taxon>
        <taxon>Streptophyta</taxon>
        <taxon>Embryophyta</taxon>
        <taxon>Tracheophyta</taxon>
        <taxon>Spermatophyta</taxon>
        <taxon>Magnoliopsida</taxon>
        <taxon>eudicotyledons</taxon>
        <taxon>Gunneridae</taxon>
        <taxon>Pentapetalae</taxon>
        <taxon>rosids</taxon>
        <taxon>fabids</taxon>
        <taxon>Malpighiales</taxon>
        <taxon>Salicaceae</taxon>
        <taxon>Saliceae</taxon>
        <taxon>Populus</taxon>
    </lineage>
</organism>
<keyword evidence="2" id="KW-1185">Reference proteome</keyword>
<evidence type="ECO:0000313" key="2">
    <source>
        <dbReference type="Proteomes" id="UP001164929"/>
    </source>
</evidence>
<gene>
    <name evidence="1" type="ORF">NC653_010366</name>
</gene>